<dbReference type="EMBL" id="JADCTT010000002">
    <property type="protein sequence ID" value="KAF9757531.1"/>
    <property type="molecule type" value="Genomic_DNA"/>
</dbReference>
<proteinExistence type="predicted"/>
<sequence length="116" mass="13094">MMCKARVFYLSGERGLLAISNKSAGAISTARLISLAGRPWGLIRDGWVDWSEWLNLTRRQLAFHVLFLRKSMALFADETWMLACSALYSPRANPRLSSLYAARNMAEMKHTSGINK</sequence>
<dbReference type="Proteomes" id="UP000616885">
    <property type="component" value="Unassembled WGS sequence"/>
</dbReference>
<reference evidence="1" key="1">
    <citation type="submission" date="2020-10" db="EMBL/GenBank/DDBJ databases">
        <title>High-Quality Genome Resource of Clonostachys rosea strain S41 by Oxford Nanopore Long-Read Sequencing.</title>
        <authorList>
            <person name="Wang H."/>
        </authorList>
    </citation>
    <scope>NUCLEOTIDE SEQUENCE</scope>
    <source>
        <strain evidence="1">S41</strain>
    </source>
</reference>
<organism evidence="1 2">
    <name type="scientific">Bionectria ochroleuca</name>
    <name type="common">Gliocladium roseum</name>
    <dbReference type="NCBI Taxonomy" id="29856"/>
    <lineage>
        <taxon>Eukaryota</taxon>
        <taxon>Fungi</taxon>
        <taxon>Dikarya</taxon>
        <taxon>Ascomycota</taxon>
        <taxon>Pezizomycotina</taxon>
        <taxon>Sordariomycetes</taxon>
        <taxon>Hypocreomycetidae</taxon>
        <taxon>Hypocreales</taxon>
        <taxon>Bionectriaceae</taxon>
        <taxon>Clonostachys</taxon>
    </lineage>
</organism>
<dbReference type="AlphaFoldDB" id="A0A8H7NK79"/>
<evidence type="ECO:0000313" key="1">
    <source>
        <dbReference type="EMBL" id="KAF9757531.1"/>
    </source>
</evidence>
<evidence type="ECO:0000313" key="2">
    <source>
        <dbReference type="Proteomes" id="UP000616885"/>
    </source>
</evidence>
<gene>
    <name evidence="1" type="ORF">IM811_008475</name>
</gene>
<name>A0A8H7NK79_BIOOC</name>
<accession>A0A8H7NK79</accession>
<comment type="caution">
    <text evidence="1">The sequence shown here is derived from an EMBL/GenBank/DDBJ whole genome shotgun (WGS) entry which is preliminary data.</text>
</comment>
<protein>
    <submittedName>
        <fullName evidence="1">Uncharacterized protein</fullName>
    </submittedName>
</protein>